<dbReference type="InterPro" id="IPR013116">
    <property type="entry name" value="KARI_N"/>
</dbReference>
<dbReference type="RefSeq" id="WP_183577197.1">
    <property type="nucleotide sequence ID" value="NZ_JACHXJ010000001.1"/>
</dbReference>
<dbReference type="PANTHER" id="PTHR21363:SF0">
    <property type="entry name" value="PREPHENATE DEHYDROGENASE [NADP(+)]"/>
    <property type="match status" value="1"/>
</dbReference>
<dbReference type="Gene3D" id="1.10.3640.10">
    <property type="entry name" value="Semialdehyde dehydrogenase-like, C-terminal"/>
    <property type="match status" value="1"/>
</dbReference>
<sequence length="286" mass="31470">MKQIALIGAGGKMGCRITDNLSKGSHKVDYVEIGSRGIERLAERGIVPVQQHEAVPDADVIILAVPDVAIGQISKDIVPLMKTGALLMVLDPAAAYLGELPAREDVSYFVAHPCHPPVLNDEITLEAKRDFFGGVAAKQAIVCALMQGPEEHYLLGEDMAKDMFAPVMRSHRITVEQMAVLEPTMAETISSMMVTVLGEALDEAVNQGVPYDAARDFLLGHINIQLGIVFEKVNPFSDACLVAIEYGRKAMIKEGWKELFRPERVYEQIDVMLHPEKLHTLHFKDS</sequence>
<keyword evidence="1" id="KW-0560">Oxidoreductase</keyword>
<dbReference type="Proteomes" id="UP000517523">
    <property type="component" value="Unassembled WGS sequence"/>
</dbReference>
<dbReference type="SUPFAM" id="SSF51735">
    <property type="entry name" value="NAD(P)-binding Rossmann-fold domains"/>
    <property type="match status" value="1"/>
</dbReference>
<protein>
    <recommendedName>
        <fullName evidence="6">Semialdehyde dehydrogenase</fullName>
    </recommendedName>
</protein>
<evidence type="ECO:0000256" key="1">
    <source>
        <dbReference type="ARBA" id="ARBA00023002"/>
    </source>
</evidence>
<comment type="caution">
    <text evidence="4">The sequence shown here is derived from an EMBL/GenBank/DDBJ whole genome shotgun (WGS) entry which is preliminary data.</text>
</comment>
<reference evidence="4 5" key="1">
    <citation type="submission" date="2020-08" db="EMBL/GenBank/DDBJ databases">
        <title>Genomic Encyclopedia of Type Strains, Phase III (KMG-III): the genomes of soil and plant-associated and newly described type strains.</title>
        <authorList>
            <person name="Whitman W."/>
        </authorList>
    </citation>
    <scope>NUCLEOTIDE SEQUENCE [LARGE SCALE GENOMIC DNA]</scope>
    <source>
        <strain evidence="4 5">CECT 5831</strain>
    </source>
</reference>
<name>A0A839TI92_9BACL</name>
<evidence type="ECO:0000259" key="3">
    <source>
        <dbReference type="Pfam" id="PF16896"/>
    </source>
</evidence>
<dbReference type="GO" id="GO:0006571">
    <property type="term" value="P:tyrosine biosynthetic process"/>
    <property type="evidence" value="ECO:0007669"/>
    <property type="project" value="TreeGrafter"/>
</dbReference>
<dbReference type="PANTHER" id="PTHR21363">
    <property type="entry name" value="PREPHENATE DEHYDROGENASE"/>
    <property type="match status" value="1"/>
</dbReference>
<dbReference type="Gene3D" id="3.40.50.720">
    <property type="entry name" value="NAD(P)-binding Rossmann-like Domain"/>
    <property type="match status" value="1"/>
</dbReference>
<feature type="domain" description="KARI N-terminal Rossmann" evidence="2">
    <location>
        <begin position="2"/>
        <end position="106"/>
    </location>
</feature>
<gene>
    <name evidence="4" type="ORF">FHS19_000134</name>
</gene>
<dbReference type="InterPro" id="IPR031663">
    <property type="entry name" value="PGDH_C"/>
</dbReference>
<dbReference type="InterPro" id="IPR050812">
    <property type="entry name" value="Preph/Arog_dehydrog"/>
</dbReference>
<feature type="domain" description="Phosphogluconate dehydrogenase (decarboxylating) C-terminal" evidence="3">
    <location>
        <begin position="120"/>
        <end position="272"/>
    </location>
</feature>
<organism evidence="4 5">
    <name type="scientific">Paenibacillus rhizosphaerae</name>
    <dbReference type="NCBI Taxonomy" id="297318"/>
    <lineage>
        <taxon>Bacteria</taxon>
        <taxon>Bacillati</taxon>
        <taxon>Bacillota</taxon>
        <taxon>Bacilli</taxon>
        <taxon>Bacillales</taxon>
        <taxon>Paenibacillaceae</taxon>
        <taxon>Paenibacillus</taxon>
    </lineage>
</organism>
<dbReference type="Pfam" id="PF07991">
    <property type="entry name" value="KARI_N"/>
    <property type="match status" value="1"/>
</dbReference>
<evidence type="ECO:0000313" key="4">
    <source>
        <dbReference type="EMBL" id="MBB3125480.1"/>
    </source>
</evidence>
<dbReference type="InterPro" id="IPR037161">
    <property type="entry name" value="Semialdehyde_DH-like_C"/>
</dbReference>
<evidence type="ECO:0000313" key="5">
    <source>
        <dbReference type="Proteomes" id="UP000517523"/>
    </source>
</evidence>
<dbReference type="GO" id="GO:0070403">
    <property type="term" value="F:NAD+ binding"/>
    <property type="evidence" value="ECO:0007669"/>
    <property type="project" value="TreeGrafter"/>
</dbReference>
<evidence type="ECO:0000259" key="2">
    <source>
        <dbReference type="Pfam" id="PF07991"/>
    </source>
</evidence>
<dbReference type="InterPro" id="IPR036291">
    <property type="entry name" value="NAD(P)-bd_dom_sf"/>
</dbReference>
<dbReference type="GO" id="GO:0008977">
    <property type="term" value="F:prephenate dehydrogenase (NAD+) activity"/>
    <property type="evidence" value="ECO:0007669"/>
    <property type="project" value="TreeGrafter"/>
</dbReference>
<dbReference type="Pfam" id="PF16896">
    <property type="entry name" value="PGDH_C"/>
    <property type="match status" value="1"/>
</dbReference>
<proteinExistence type="predicted"/>
<evidence type="ECO:0008006" key="6">
    <source>
        <dbReference type="Google" id="ProtNLM"/>
    </source>
</evidence>
<dbReference type="AlphaFoldDB" id="A0A839TI92"/>
<dbReference type="EMBL" id="JACHXJ010000001">
    <property type="protein sequence ID" value="MBB3125480.1"/>
    <property type="molecule type" value="Genomic_DNA"/>
</dbReference>
<accession>A0A839TI92</accession>